<gene>
    <name evidence="2" type="ORF">PCANC_28756</name>
</gene>
<dbReference type="Proteomes" id="UP000235388">
    <property type="component" value="Unassembled WGS sequence"/>
</dbReference>
<reference evidence="2 3" key="1">
    <citation type="submission" date="2017-11" db="EMBL/GenBank/DDBJ databases">
        <title>De novo assembly and phasing of dikaryotic genomes from two isolates of Puccinia coronata f. sp. avenae, the causal agent of oat crown rust.</title>
        <authorList>
            <person name="Miller M.E."/>
            <person name="Zhang Y."/>
            <person name="Omidvar V."/>
            <person name="Sperschneider J."/>
            <person name="Schwessinger B."/>
            <person name="Raley C."/>
            <person name="Palmer J.M."/>
            <person name="Garnica D."/>
            <person name="Upadhyaya N."/>
            <person name="Rathjen J."/>
            <person name="Taylor J.M."/>
            <person name="Park R.F."/>
            <person name="Dodds P.N."/>
            <person name="Hirsch C.D."/>
            <person name="Kianian S.F."/>
            <person name="Figueroa M."/>
        </authorList>
    </citation>
    <scope>NUCLEOTIDE SEQUENCE [LARGE SCALE GENOMIC DNA]</scope>
    <source>
        <strain evidence="2">12NC29</strain>
    </source>
</reference>
<evidence type="ECO:0000313" key="3">
    <source>
        <dbReference type="Proteomes" id="UP000235388"/>
    </source>
</evidence>
<accession>A0A2N5RY09</accession>
<name>A0A2N5RY09_9BASI</name>
<dbReference type="PANTHER" id="PTHR33246:SF51">
    <property type="entry name" value="MYB_SANT-LIKE DOMAIN-CONTAINING PROTEIN"/>
    <property type="match status" value="1"/>
</dbReference>
<dbReference type="Pfam" id="PF14223">
    <property type="entry name" value="Retrotran_gag_2"/>
    <property type="match status" value="1"/>
</dbReference>
<sequence length="338" mass="37367">MVSSSILLTTHSPSAKTSSDFKVNQARRELGWIAFSHSFGLHVNRQRQQSHKSSCSSPHSRHQTHHNVDSVPKNLNRTAPDSRSTGAAVELPRLEACTCPATWEDDNETVCAILVQIVDQSNLRYFWEHADDAAGMWGSLSKAHQDSSTGGRVYWIRKLVNARMPGDDIDAHIDSLAQSHERLNSLVTPDKPLTPDDVHVAALLSLIPPDWIHCVSALMNQEGVKTETIVKALKNEAVRRESQQEIISVSSTKPKPIKPANPPSKARAQEEKPRCPLCNRDGHDLNSCNNIKGVIQEHKAAQKSSLEGLPARIFDCSPILQTTNSGWSNICCTSWELC</sequence>
<keyword evidence="3" id="KW-1185">Reference proteome</keyword>
<feature type="compositionally biased region" description="Polar residues" evidence="1">
    <location>
        <begin position="73"/>
        <end position="85"/>
    </location>
</feature>
<comment type="caution">
    <text evidence="2">The sequence shown here is derived from an EMBL/GenBank/DDBJ whole genome shotgun (WGS) entry which is preliminary data.</text>
</comment>
<dbReference type="AlphaFoldDB" id="A0A2N5RY09"/>
<dbReference type="EMBL" id="PGCJ01001380">
    <property type="protein sequence ID" value="PLW05871.1"/>
    <property type="molecule type" value="Genomic_DNA"/>
</dbReference>
<proteinExistence type="predicted"/>
<feature type="region of interest" description="Disordered" evidence="1">
    <location>
        <begin position="1"/>
        <end position="21"/>
    </location>
</feature>
<feature type="compositionally biased region" description="Polar residues" evidence="1">
    <location>
        <begin position="244"/>
        <end position="253"/>
    </location>
</feature>
<dbReference type="STRING" id="200324.A0A2N5RY09"/>
<evidence type="ECO:0000313" key="2">
    <source>
        <dbReference type="EMBL" id="PLW05871.1"/>
    </source>
</evidence>
<feature type="region of interest" description="Disordered" evidence="1">
    <location>
        <begin position="244"/>
        <end position="272"/>
    </location>
</feature>
<dbReference type="OrthoDB" id="2507040at2759"/>
<protein>
    <recommendedName>
        <fullName evidence="4">CCHC-type domain-containing protein</fullName>
    </recommendedName>
</protein>
<feature type="region of interest" description="Disordered" evidence="1">
    <location>
        <begin position="46"/>
        <end position="86"/>
    </location>
</feature>
<evidence type="ECO:0008006" key="4">
    <source>
        <dbReference type="Google" id="ProtNLM"/>
    </source>
</evidence>
<evidence type="ECO:0000256" key="1">
    <source>
        <dbReference type="SAM" id="MobiDB-lite"/>
    </source>
</evidence>
<dbReference type="PANTHER" id="PTHR33246">
    <property type="entry name" value="CCHC-TYPE DOMAIN-CONTAINING PROTEIN"/>
    <property type="match status" value="1"/>
</dbReference>
<organism evidence="2 3">
    <name type="scientific">Puccinia coronata f. sp. avenae</name>
    <dbReference type="NCBI Taxonomy" id="200324"/>
    <lineage>
        <taxon>Eukaryota</taxon>
        <taxon>Fungi</taxon>
        <taxon>Dikarya</taxon>
        <taxon>Basidiomycota</taxon>
        <taxon>Pucciniomycotina</taxon>
        <taxon>Pucciniomycetes</taxon>
        <taxon>Pucciniales</taxon>
        <taxon>Pucciniaceae</taxon>
        <taxon>Puccinia</taxon>
    </lineage>
</organism>